<dbReference type="Proteomes" id="UP000534783">
    <property type="component" value="Unassembled WGS sequence"/>
</dbReference>
<dbReference type="InterPro" id="IPR004680">
    <property type="entry name" value="Cit_transptr-like_dom"/>
</dbReference>
<dbReference type="Pfam" id="PF03600">
    <property type="entry name" value="CitMHS"/>
    <property type="match status" value="1"/>
</dbReference>
<keyword evidence="6 8" id="KW-1133">Transmembrane helix</keyword>
<evidence type="ECO:0000256" key="2">
    <source>
        <dbReference type="ARBA" id="ARBA00009843"/>
    </source>
</evidence>
<feature type="transmembrane region" description="Helical" evidence="8">
    <location>
        <begin position="392"/>
        <end position="413"/>
    </location>
</feature>
<sequence length="418" mass="44873">MGEGAVTASLLIFLFTYTFIAVRNIPGVPLDMPAGALVGAVLMVATGVLSLQEAYIAIDWNTLLLLLGMMLVVAYLAMGGLFHWIASCLARRSLSPFRLLVWVVLLSGFLSAIFVNDTICLLFTPILLPLLRSLRLNPIPYLIALATASNIGGQMSIMGNPQNMFIGNHSEISFARFFLLLSPITLIGLALNVAVIAWIYRKELASPASPVEIGPNDLLPETDRPLLIKSLAVVAGMLVLFFAEQPYPLVAIGGAAVLFLIGNRKPELAFRKVDWTLLVFFASLFVVMRGLERSGWVRLVLEGSAPLLQGSPAQVVAVLSGVTLVLSNLVSNVPAVVLLEPFVEALPNPDLGWLTLAMSSTLAGNLTLVGSVANLIVVSLARPEVEISFWEYFKVGAILTLLTIGVGVGVLILEARFL</sequence>
<dbReference type="AlphaFoldDB" id="A0A7X6DM46"/>
<evidence type="ECO:0000313" key="11">
    <source>
        <dbReference type="Proteomes" id="UP000534783"/>
    </source>
</evidence>
<feature type="domain" description="Citrate transporter-like" evidence="9">
    <location>
        <begin position="30"/>
        <end position="363"/>
    </location>
</feature>
<keyword evidence="5 8" id="KW-0812">Transmembrane</keyword>
<feature type="transmembrane region" description="Helical" evidence="8">
    <location>
        <begin position="177"/>
        <end position="200"/>
    </location>
</feature>
<evidence type="ECO:0000259" key="9">
    <source>
        <dbReference type="Pfam" id="PF03600"/>
    </source>
</evidence>
<feature type="transmembrane region" description="Helical" evidence="8">
    <location>
        <begin position="99"/>
        <end position="127"/>
    </location>
</feature>
<keyword evidence="7 8" id="KW-0472">Membrane</keyword>
<evidence type="ECO:0000256" key="1">
    <source>
        <dbReference type="ARBA" id="ARBA00004651"/>
    </source>
</evidence>
<feature type="transmembrane region" description="Helical" evidence="8">
    <location>
        <begin position="6"/>
        <end position="22"/>
    </location>
</feature>
<feature type="transmembrane region" description="Helical" evidence="8">
    <location>
        <begin position="139"/>
        <end position="157"/>
    </location>
</feature>
<evidence type="ECO:0000256" key="8">
    <source>
        <dbReference type="SAM" id="Phobius"/>
    </source>
</evidence>
<comment type="subcellular location">
    <subcellularLocation>
        <location evidence="1">Cell membrane</location>
        <topology evidence="1">Multi-pass membrane protein</topology>
    </subcellularLocation>
</comment>
<protein>
    <submittedName>
        <fullName evidence="10">Anion transporter</fullName>
    </submittedName>
</protein>
<dbReference type="PRINTS" id="PR00758">
    <property type="entry name" value="ARSENICPUMP"/>
</dbReference>
<feature type="transmembrane region" description="Helical" evidence="8">
    <location>
        <begin position="231"/>
        <end position="261"/>
    </location>
</feature>
<dbReference type="CDD" id="cd01117">
    <property type="entry name" value="YbiR_permease"/>
    <property type="match status" value="1"/>
</dbReference>
<evidence type="ECO:0000256" key="6">
    <source>
        <dbReference type="ARBA" id="ARBA00022989"/>
    </source>
</evidence>
<evidence type="ECO:0000313" key="10">
    <source>
        <dbReference type="EMBL" id="NKE69677.1"/>
    </source>
</evidence>
<evidence type="ECO:0000256" key="5">
    <source>
        <dbReference type="ARBA" id="ARBA00022692"/>
    </source>
</evidence>
<feature type="transmembrane region" description="Helical" evidence="8">
    <location>
        <begin position="311"/>
        <end position="339"/>
    </location>
</feature>
<accession>A0A7X6DM46</accession>
<organism evidence="10 11">
    <name type="scientific">Candidatus Manganitrophus noduliformans</name>
    <dbReference type="NCBI Taxonomy" id="2606439"/>
    <lineage>
        <taxon>Bacteria</taxon>
        <taxon>Pseudomonadati</taxon>
        <taxon>Nitrospirota</taxon>
        <taxon>Nitrospiria</taxon>
        <taxon>Candidatus Troglogloeales</taxon>
        <taxon>Candidatus Manganitrophaceae</taxon>
        <taxon>Candidatus Manganitrophus</taxon>
    </lineage>
</organism>
<gene>
    <name evidence="10" type="ORF">MNODULE_02810</name>
</gene>
<feature type="transmembrane region" description="Helical" evidence="8">
    <location>
        <begin position="273"/>
        <end position="291"/>
    </location>
</feature>
<feature type="transmembrane region" description="Helical" evidence="8">
    <location>
        <begin position="34"/>
        <end position="58"/>
    </location>
</feature>
<dbReference type="EMBL" id="VTOW01000001">
    <property type="protein sequence ID" value="NKE69677.1"/>
    <property type="molecule type" value="Genomic_DNA"/>
</dbReference>
<keyword evidence="11" id="KW-1185">Reference proteome</keyword>
<dbReference type="InterPro" id="IPR000802">
    <property type="entry name" value="Arsenical_pump_ArsB"/>
</dbReference>
<comment type="caution">
    <text evidence="10">The sequence shown here is derived from an EMBL/GenBank/DDBJ whole genome shotgun (WGS) entry which is preliminary data.</text>
</comment>
<feature type="transmembrane region" description="Helical" evidence="8">
    <location>
        <begin position="351"/>
        <end position="380"/>
    </location>
</feature>
<feature type="transmembrane region" description="Helical" evidence="8">
    <location>
        <begin position="64"/>
        <end position="87"/>
    </location>
</feature>
<comment type="similarity">
    <text evidence="2">Belongs to the CitM (TC 2.A.11) transporter family.</text>
</comment>
<dbReference type="PANTHER" id="PTHR43302:SF5">
    <property type="entry name" value="TRANSPORTER ARSB-RELATED"/>
    <property type="match status" value="1"/>
</dbReference>
<evidence type="ECO:0000256" key="7">
    <source>
        <dbReference type="ARBA" id="ARBA00023136"/>
    </source>
</evidence>
<keyword evidence="4" id="KW-1003">Cell membrane</keyword>
<evidence type="ECO:0000256" key="4">
    <source>
        <dbReference type="ARBA" id="ARBA00022475"/>
    </source>
</evidence>
<dbReference type="PANTHER" id="PTHR43302">
    <property type="entry name" value="TRANSPORTER ARSB-RELATED"/>
    <property type="match status" value="1"/>
</dbReference>
<evidence type="ECO:0000256" key="3">
    <source>
        <dbReference type="ARBA" id="ARBA00022448"/>
    </source>
</evidence>
<reference evidence="10 11" key="1">
    <citation type="journal article" date="2020" name="Nature">
        <title>Bacterial chemolithoautotrophy via manganese oxidation.</title>
        <authorList>
            <person name="Yu H."/>
            <person name="Leadbetter J.R."/>
        </authorList>
    </citation>
    <scope>NUCLEOTIDE SEQUENCE [LARGE SCALE GENOMIC DNA]</scope>
    <source>
        <strain evidence="10 11">Mn-1</strain>
    </source>
</reference>
<proteinExistence type="inferred from homology"/>
<dbReference type="GO" id="GO:0015105">
    <property type="term" value="F:arsenite transmembrane transporter activity"/>
    <property type="evidence" value="ECO:0007669"/>
    <property type="project" value="InterPro"/>
</dbReference>
<keyword evidence="3" id="KW-0813">Transport</keyword>
<dbReference type="GO" id="GO:0005886">
    <property type="term" value="C:plasma membrane"/>
    <property type="evidence" value="ECO:0007669"/>
    <property type="project" value="UniProtKB-SubCell"/>
</dbReference>
<name>A0A7X6DM46_9BACT</name>